<evidence type="ECO:0000256" key="3">
    <source>
        <dbReference type="ARBA" id="ARBA00023163"/>
    </source>
</evidence>
<dbReference type="PROSITE" id="PS00622">
    <property type="entry name" value="HTH_LUXR_1"/>
    <property type="match status" value="1"/>
</dbReference>
<evidence type="ECO:0000313" key="5">
    <source>
        <dbReference type="EMBL" id="SES10237.1"/>
    </source>
</evidence>
<dbReference type="Pfam" id="PF00196">
    <property type="entry name" value="GerE"/>
    <property type="match status" value="1"/>
</dbReference>
<feature type="domain" description="HTH luxR-type" evidence="4">
    <location>
        <begin position="684"/>
        <end position="749"/>
    </location>
</feature>
<evidence type="ECO:0000313" key="6">
    <source>
        <dbReference type="Proteomes" id="UP000199687"/>
    </source>
</evidence>
<dbReference type="SUPFAM" id="SSF48452">
    <property type="entry name" value="TPR-like"/>
    <property type="match status" value="1"/>
</dbReference>
<dbReference type="PANTHER" id="PTHR44688:SF16">
    <property type="entry name" value="DNA-BINDING TRANSCRIPTIONAL ACTIVATOR DEVR_DOSR"/>
    <property type="match status" value="1"/>
</dbReference>
<dbReference type="SUPFAM" id="SSF52540">
    <property type="entry name" value="P-loop containing nucleoside triphosphate hydrolases"/>
    <property type="match status" value="1"/>
</dbReference>
<keyword evidence="1" id="KW-0805">Transcription regulation</keyword>
<dbReference type="RefSeq" id="WP_089742897.1">
    <property type="nucleotide sequence ID" value="NZ_FOGL01000018.1"/>
</dbReference>
<dbReference type="STRING" id="531814.SAMN04487944_11837"/>
<dbReference type="Proteomes" id="UP000199687">
    <property type="component" value="Unassembled WGS sequence"/>
</dbReference>
<dbReference type="PROSITE" id="PS50043">
    <property type="entry name" value="HTH_LUXR_2"/>
    <property type="match status" value="1"/>
</dbReference>
<organism evidence="5 6">
    <name type="scientific">Gracilibacillus ureilyticus</name>
    <dbReference type="NCBI Taxonomy" id="531814"/>
    <lineage>
        <taxon>Bacteria</taxon>
        <taxon>Bacillati</taxon>
        <taxon>Bacillota</taxon>
        <taxon>Bacilli</taxon>
        <taxon>Bacillales</taxon>
        <taxon>Bacillaceae</taxon>
        <taxon>Gracilibacillus</taxon>
    </lineage>
</organism>
<keyword evidence="2" id="KW-0238">DNA-binding</keyword>
<evidence type="ECO:0000256" key="2">
    <source>
        <dbReference type="ARBA" id="ARBA00023125"/>
    </source>
</evidence>
<dbReference type="EMBL" id="FOGL01000018">
    <property type="protein sequence ID" value="SES10237.1"/>
    <property type="molecule type" value="Genomic_DNA"/>
</dbReference>
<dbReference type="Gene3D" id="1.10.10.10">
    <property type="entry name" value="Winged helix-like DNA-binding domain superfamily/Winged helix DNA-binding domain"/>
    <property type="match status" value="1"/>
</dbReference>
<dbReference type="CDD" id="cd06170">
    <property type="entry name" value="LuxR_C_like"/>
    <property type="match status" value="1"/>
</dbReference>
<dbReference type="InterPro" id="IPR011990">
    <property type="entry name" value="TPR-like_helical_dom_sf"/>
</dbReference>
<keyword evidence="3" id="KW-0804">Transcription</keyword>
<dbReference type="AlphaFoldDB" id="A0A1H9UM76"/>
<dbReference type="InterPro" id="IPR027417">
    <property type="entry name" value="P-loop_NTPase"/>
</dbReference>
<dbReference type="SUPFAM" id="SSF46894">
    <property type="entry name" value="C-terminal effector domain of the bipartite response regulators"/>
    <property type="match status" value="1"/>
</dbReference>
<dbReference type="PANTHER" id="PTHR44688">
    <property type="entry name" value="DNA-BINDING TRANSCRIPTIONAL ACTIVATOR DEVR_DOSR"/>
    <property type="match status" value="1"/>
</dbReference>
<dbReference type="Pfam" id="PF17874">
    <property type="entry name" value="TPR_MalT"/>
    <property type="match status" value="1"/>
</dbReference>
<dbReference type="PRINTS" id="PR00038">
    <property type="entry name" value="HTHLUXR"/>
</dbReference>
<evidence type="ECO:0000259" key="4">
    <source>
        <dbReference type="PROSITE" id="PS50043"/>
    </source>
</evidence>
<dbReference type="InterPro" id="IPR016032">
    <property type="entry name" value="Sig_transdc_resp-reg_C-effctor"/>
</dbReference>
<dbReference type="InterPro" id="IPR000792">
    <property type="entry name" value="Tscrpt_reg_LuxR_C"/>
</dbReference>
<dbReference type="SMART" id="SM00421">
    <property type="entry name" value="HTH_LUXR"/>
    <property type="match status" value="1"/>
</dbReference>
<sequence>MAEGQKHYIPERLSTTFHRILKKKITFINAPGGYGKSTLTNHWSMVSDFPFRSMEITDSCNNPQTLHLHLTRILNETKDTRSIIVIDHVHRVKNKEAISSLQECLLKASPNIHFILLSRESITPLAHISDIQYQTLQLNANDLKLTQEETIGWISNHTSYSIEISEKQLEEIFTVTDGCPALLQLAYQHYSQGQLPLIDEQGRVAPLLEKFIVNEWMSQLPGKAVNQMRPLTIPPYLSLDFARELLQTDVHSLFNTLEHHLLLNKVLVESRWMYCFHPLVRVIIKEILPDKKFKRPVYEKTALFLEKEGFIKEAFDMAILADKPALALQYLKKFAPQALELEEYDTLQGWFHRLDPLYTSADKEAASLQHWTLIMLNRAEENDNSGQKANLLLQTEKDTWTPYLALNQGSIPFNRNSFGFNGNIHETVKELQFPHKTSAFTPYRKLAIAEALYEQNDKIAAREYLETVWQSAIADKHPGISIPALWLELLCHQSEGRIKKVHYLTEEIFFRSLQTNNPVWRRTGKAIKTYTLLNEGFLEDAEDWLAEQKEFLHILWNQMTSFEYFTLTRSLLAFQEVEEADNLLRRMITSTSADKNIGNHLERRLLQTICAIKLEQTTEAELLLKDALEVGHKYGYIRSFLDQDPTLFLIFPNVKNDLPSHLSEYCTNLLQLANKEESKILNDNPEMKNALTLHEIEIIKYIQQGFSNRKIGDQLNITEGTVKGHLHRIYKKLNVSNRVQAVKAAENQLLL</sequence>
<dbReference type="GO" id="GO:0006355">
    <property type="term" value="P:regulation of DNA-templated transcription"/>
    <property type="evidence" value="ECO:0007669"/>
    <property type="project" value="InterPro"/>
</dbReference>
<dbReference type="Gene3D" id="1.25.40.10">
    <property type="entry name" value="Tetratricopeptide repeat domain"/>
    <property type="match status" value="1"/>
</dbReference>
<proteinExistence type="predicted"/>
<keyword evidence="6" id="KW-1185">Reference proteome</keyword>
<gene>
    <name evidence="5" type="ORF">SAMN04487944_11837</name>
</gene>
<reference evidence="5 6" key="1">
    <citation type="submission" date="2016-10" db="EMBL/GenBank/DDBJ databases">
        <authorList>
            <person name="de Groot N.N."/>
        </authorList>
    </citation>
    <scope>NUCLEOTIDE SEQUENCE [LARGE SCALE GENOMIC DNA]</scope>
    <source>
        <strain evidence="5 6">CGMCC 1.7727</strain>
    </source>
</reference>
<dbReference type="InterPro" id="IPR036388">
    <property type="entry name" value="WH-like_DNA-bd_sf"/>
</dbReference>
<protein>
    <submittedName>
        <fullName evidence="5">Regulatory protein, luxR family</fullName>
    </submittedName>
</protein>
<accession>A0A1H9UM76</accession>
<name>A0A1H9UM76_9BACI</name>
<dbReference type="InterPro" id="IPR041617">
    <property type="entry name" value="TPR_MalT"/>
</dbReference>
<dbReference type="OrthoDB" id="1137593at2"/>
<dbReference type="GO" id="GO:0003677">
    <property type="term" value="F:DNA binding"/>
    <property type="evidence" value="ECO:0007669"/>
    <property type="project" value="UniProtKB-KW"/>
</dbReference>
<evidence type="ECO:0000256" key="1">
    <source>
        <dbReference type="ARBA" id="ARBA00023015"/>
    </source>
</evidence>